<dbReference type="Gene3D" id="3.40.30.10">
    <property type="entry name" value="Glutaredoxin"/>
    <property type="match status" value="1"/>
</dbReference>
<dbReference type="InterPro" id="IPR036249">
    <property type="entry name" value="Thioredoxin-like_sf"/>
</dbReference>
<dbReference type="AlphaFoldDB" id="A0A5B8XGT1"/>
<evidence type="ECO:0000259" key="1">
    <source>
        <dbReference type="Pfam" id="PF13462"/>
    </source>
</evidence>
<feature type="domain" description="Thioredoxin-like fold" evidence="1">
    <location>
        <begin position="61"/>
        <end position="230"/>
    </location>
</feature>
<proteinExistence type="predicted"/>
<dbReference type="RefSeq" id="WP_146820647.1">
    <property type="nucleotide sequence ID" value="NZ_CP029077.1"/>
</dbReference>
<dbReference type="Proteomes" id="UP000321934">
    <property type="component" value="Chromosome"/>
</dbReference>
<gene>
    <name evidence="2" type="ORF">Deia_00576</name>
</gene>
<organism evidence="2 3">
    <name type="scientific">Candidatus Deianiraea vastatrix</name>
    <dbReference type="NCBI Taxonomy" id="2163644"/>
    <lineage>
        <taxon>Bacteria</taxon>
        <taxon>Pseudomonadati</taxon>
        <taxon>Pseudomonadota</taxon>
        <taxon>Alphaproteobacteria</taxon>
        <taxon>Rickettsiales</taxon>
        <taxon>Candidatus Deianiraeaceae</taxon>
        <taxon>Candidatus Deianiraea</taxon>
    </lineage>
</organism>
<dbReference type="EMBL" id="CP029077">
    <property type="protein sequence ID" value="QED23371.1"/>
    <property type="molecule type" value="Genomic_DNA"/>
</dbReference>
<dbReference type="OrthoDB" id="8478320at2"/>
<accession>A0A5B8XGT1</accession>
<keyword evidence="3" id="KW-1185">Reference proteome</keyword>
<dbReference type="InterPro" id="IPR012336">
    <property type="entry name" value="Thioredoxin-like_fold"/>
</dbReference>
<sequence length="236" mass="26850">MGIIRKSKKIIIISVFFLLGLIFASIFAKAISKKKADIAKQEYVQITDQGFLDAVKLNPDKDIFIGEKDAKLTIIKYGSFTCHHCSSFFQNAFPNIYKYYIQSGKAVFIHRSVVGDVLAFQATKVLYCTPGTPEEKMKAAMLIYTSQMSWINSDKHKSMEKLIKVLSSVNIINKKYIKQCVEDPKLEERIIEEQNFIIKNLSIRSTPTIIIDDIKIRGYAGYSAISDIIESKLKKE</sequence>
<name>A0A5B8XGT1_9RICK</name>
<evidence type="ECO:0000313" key="3">
    <source>
        <dbReference type="Proteomes" id="UP000321934"/>
    </source>
</evidence>
<evidence type="ECO:0000313" key="2">
    <source>
        <dbReference type="EMBL" id="QED23371.1"/>
    </source>
</evidence>
<dbReference type="SUPFAM" id="SSF52833">
    <property type="entry name" value="Thioredoxin-like"/>
    <property type="match status" value="1"/>
</dbReference>
<protein>
    <recommendedName>
        <fullName evidence="1">Thioredoxin-like fold domain-containing protein</fullName>
    </recommendedName>
</protein>
<dbReference type="Pfam" id="PF13462">
    <property type="entry name" value="Thioredoxin_4"/>
    <property type="match status" value="1"/>
</dbReference>
<reference evidence="2 3" key="1">
    <citation type="journal article" date="2019" name="ISME J.">
        <title>Deianiraea, an extracellular bacterium associated with the ciliate Paramecium, suggests an alternative scenario for the evolution of Rickettsiales.</title>
        <authorList>
            <person name="Castelli M."/>
            <person name="Sabaneyeva E."/>
            <person name="Lanzoni O."/>
            <person name="Lebedeva N."/>
            <person name="Floriano A.M."/>
            <person name="Gaiarsa S."/>
            <person name="Benken K."/>
            <person name="Modeo L."/>
            <person name="Bandi C."/>
            <person name="Potekhin A."/>
            <person name="Sassera D."/>
            <person name="Petroni G."/>
        </authorList>
    </citation>
    <scope>NUCLEOTIDE SEQUENCE [LARGE SCALE GENOMIC DNA]</scope>
    <source>
        <strain evidence="2">CyL4-1</strain>
    </source>
</reference>